<dbReference type="SMART" id="SM00164">
    <property type="entry name" value="TBC"/>
    <property type="match status" value="1"/>
</dbReference>
<evidence type="ECO:0000256" key="1">
    <source>
        <dbReference type="ARBA" id="ARBA00022468"/>
    </source>
</evidence>
<dbReference type="InterPro" id="IPR035969">
    <property type="entry name" value="Rab-GAP_TBC_sf"/>
</dbReference>
<dbReference type="Proteomes" id="UP000053424">
    <property type="component" value="Unassembled WGS sequence"/>
</dbReference>
<dbReference type="PANTHER" id="PTHR22957">
    <property type="entry name" value="TBC1 DOMAIN FAMILY MEMBER GTPASE-ACTIVATING PROTEIN"/>
    <property type="match status" value="1"/>
</dbReference>
<sequence>MVEYDPRPSSIDSTLSTISSDSMVEIKRTDLAGPSEKPNNSDDDKYRLLYSKSKIYVNPTAYARDNIPGFVALVKREAINPIYLLAWLPESLLNERGTSEWDKFVKVEEQASSSEEDDDIVLIELPTQRPESYAFSVPLTSIYSLIINPPSLSSWYGSIGVNLINGDTLPTLHFHDDESHSFTFQSPRTTQNSTSNVTPYPPPPSEGSSHIPKSINSWGGEDLLSRLRNYAHLLRSTLQPSLFLVDPSRADIEAHSTQIFADEAVDDILAQSSFINSHSPIPAHRRPRPLSGSTHNSNPYSNRTSVLHRSLGSPTSPANSPSQAGIALLQSFSNITRATRHAAQNILSHPLAKPIVPHLPDPVRSLVNANGEWEWGSWVEKGGVGEFESARVYLARWARIVAEEGERARRKEAQALPSQSSGMAEEDSSLGIFELLHSTSNLPTPKTSRDPSHPVDERLWSSWFGKDGRPKIGNEEMRREIFRRGISPKGTLRQKIWPFVLGVLEWDVTAEQREQLWQAKREKYQSVKDEWCGVPEVFDSVQVLEERHRIDVDCRRTDRNQPMFSAPAEIPTTDLDDEKAHQRHYSIISPNMNDIGAQSPSNEHVDRMAGILLTYNFYEKELGYVQGMSDLCAPIYLVMSGDENLTFWCFVEVMNRMKQNFLRDQSGMKKQLSTLQQLIEVMDPELFRHLEKTDALNLFFCFRWVLIAFKREFPFEDVLRLWEVLWTDYYTSEFVLFVALAVLESHRDMILRYLVEFDEILKYCNELSMTIELDTTLNQAEVLFLSFAQTVADIDRRKAEQLNIRPDNNLRNRSSTTSAKLAATNLSALQLSDDLRDILKTNR</sequence>
<dbReference type="FunFam" id="1.10.472.80:FF:000077">
    <property type="entry name" value="TBC1 domain family member"/>
    <property type="match status" value="1"/>
</dbReference>
<dbReference type="PANTHER" id="PTHR22957:SF502">
    <property type="entry name" value="SMALL G PROTEIN SIGNALING MODULATOR 2-RELATED"/>
    <property type="match status" value="1"/>
</dbReference>
<name>A0A0C3CZC3_HEBCY</name>
<feature type="region of interest" description="Disordered" evidence="2">
    <location>
        <begin position="277"/>
        <end position="322"/>
    </location>
</feature>
<evidence type="ECO:0000259" key="3">
    <source>
        <dbReference type="PROSITE" id="PS50086"/>
    </source>
</evidence>
<dbReference type="STRING" id="686832.A0A0C3CZC3"/>
<dbReference type="Gene3D" id="1.10.8.270">
    <property type="entry name" value="putative rabgap domain of human tbc1 domain family member 14 like domains"/>
    <property type="match status" value="1"/>
</dbReference>
<gene>
    <name evidence="4" type="ORF">M413DRAFT_438347</name>
</gene>
<dbReference type="Gene3D" id="1.10.472.80">
    <property type="entry name" value="Ypt/Rab-GAP domain of gyp1p, domain 3"/>
    <property type="match status" value="1"/>
</dbReference>
<accession>A0A0C3CZC3</accession>
<dbReference type="Pfam" id="PF00566">
    <property type="entry name" value="RabGAP-TBC"/>
    <property type="match status" value="1"/>
</dbReference>
<feature type="region of interest" description="Disordered" evidence="2">
    <location>
        <begin position="180"/>
        <end position="211"/>
    </location>
</feature>
<feature type="domain" description="Rab-GAP TBC" evidence="3">
    <location>
        <begin position="487"/>
        <end position="729"/>
    </location>
</feature>
<keyword evidence="1" id="KW-0343">GTPase activation</keyword>
<dbReference type="OrthoDB" id="10264062at2759"/>
<dbReference type="SUPFAM" id="SSF47923">
    <property type="entry name" value="Ypt/Rab-GAP domain of gyp1p"/>
    <property type="match status" value="2"/>
</dbReference>
<reference evidence="4 5" key="1">
    <citation type="submission" date="2014-04" db="EMBL/GenBank/DDBJ databases">
        <authorList>
            <consortium name="DOE Joint Genome Institute"/>
            <person name="Kuo A."/>
            <person name="Gay G."/>
            <person name="Dore J."/>
            <person name="Kohler A."/>
            <person name="Nagy L.G."/>
            <person name="Floudas D."/>
            <person name="Copeland A."/>
            <person name="Barry K.W."/>
            <person name="Cichocki N."/>
            <person name="Veneault-Fourrey C."/>
            <person name="LaButti K."/>
            <person name="Lindquist E.A."/>
            <person name="Lipzen A."/>
            <person name="Lundell T."/>
            <person name="Morin E."/>
            <person name="Murat C."/>
            <person name="Sun H."/>
            <person name="Tunlid A."/>
            <person name="Henrissat B."/>
            <person name="Grigoriev I.V."/>
            <person name="Hibbett D.S."/>
            <person name="Martin F."/>
            <person name="Nordberg H.P."/>
            <person name="Cantor M.N."/>
            <person name="Hua S.X."/>
        </authorList>
    </citation>
    <scope>NUCLEOTIDE SEQUENCE [LARGE SCALE GENOMIC DNA]</scope>
    <source>
        <strain evidence="5">h7</strain>
    </source>
</reference>
<dbReference type="InterPro" id="IPR000195">
    <property type="entry name" value="Rab-GAP-TBC_dom"/>
</dbReference>
<proteinExistence type="predicted"/>
<evidence type="ECO:0000256" key="2">
    <source>
        <dbReference type="SAM" id="MobiDB-lite"/>
    </source>
</evidence>
<dbReference type="GO" id="GO:0005096">
    <property type="term" value="F:GTPase activator activity"/>
    <property type="evidence" value="ECO:0007669"/>
    <property type="project" value="UniProtKB-KW"/>
</dbReference>
<dbReference type="AlphaFoldDB" id="A0A0C3CZC3"/>
<dbReference type="PROSITE" id="PS50086">
    <property type="entry name" value="TBC_RABGAP"/>
    <property type="match status" value="1"/>
</dbReference>
<keyword evidence="5" id="KW-1185">Reference proteome</keyword>
<evidence type="ECO:0000313" key="4">
    <source>
        <dbReference type="EMBL" id="KIM49181.1"/>
    </source>
</evidence>
<feature type="compositionally biased region" description="Polar residues" evidence="2">
    <location>
        <begin position="181"/>
        <end position="198"/>
    </location>
</feature>
<dbReference type="HOGENOM" id="CLU_004457_0_1_1"/>
<organism evidence="4 5">
    <name type="scientific">Hebeloma cylindrosporum</name>
    <dbReference type="NCBI Taxonomy" id="76867"/>
    <lineage>
        <taxon>Eukaryota</taxon>
        <taxon>Fungi</taxon>
        <taxon>Dikarya</taxon>
        <taxon>Basidiomycota</taxon>
        <taxon>Agaricomycotina</taxon>
        <taxon>Agaricomycetes</taxon>
        <taxon>Agaricomycetidae</taxon>
        <taxon>Agaricales</taxon>
        <taxon>Agaricineae</taxon>
        <taxon>Hymenogastraceae</taxon>
        <taxon>Hebeloma</taxon>
    </lineage>
</organism>
<reference evidence="5" key="2">
    <citation type="submission" date="2015-01" db="EMBL/GenBank/DDBJ databases">
        <title>Evolutionary Origins and Diversification of the Mycorrhizal Mutualists.</title>
        <authorList>
            <consortium name="DOE Joint Genome Institute"/>
            <consortium name="Mycorrhizal Genomics Consortium"/>
            <person name="Kohler A."/>
            <person name="Kuo A."/>
            <person name="Nagy L.G."/>
            <person name="Floudas D."/>
            <person name="Copeland A."/>
            <person name="Barry K.W."/>
            <person name="Cichocki N."/>
            <person name="Veneault-Fourrey C."/>
            <person name="LaButti K."/>
            <person name="Lindquist E.A."/>
            <person name="Lipzen A."/>
            <person name="Lundell T."/>
            <person name="Morin E."/>
            <person name="Murat C."/>
            <person name="Riley R."/>
            <person name="Ohm R."/>
            <person name="Sun H."/>
            <person name="Tunlid A."/>
            <person name="Henrissat B."/>
            <person name="Grigoriev I.V."/>
            <person name="Hibbett D.S."/>
            <person name="Martin F."/>
        </authorList>
    </citation>
    <scope>NUCLEOTIDE SEQUENCE [LARGE SCALE GENOMIC DNA]</scope>
    <source>
        <strain evidence="5">h7</strain>
    </source>
</reference>
<protein>
    <recommendedName>
        <fullName evidence="3">Rab-GAP TBC domain-containing protein</fullName>
    </recommendedName>
</protein>
<feature type="compositionally biased region" description="Polar residues" evidence="2">
    <location>
        <begin position="291"/>
        <end position="322"/>
    </location>
</feature>
<evidence type="ECO:0000313" key="5">
    <source>
        <dbReference type="Proteomes" id="UP000053424"/>
    </source>
</evidence>
<dbReference type="EMBL" id="KN831768">
    <property type="protein sequence ID" value="KIM49181.1"/>
    <property type="molecule type" value="Genomic_DNA"/>
</dbReference>